<dbReference type="RefSeq" id="WP_155693424.1">
    <property type="nucleotide sequence ID" value="NZ_WOCD01000001.1"/>
</dbReference>
<organism evidence="2 3">
    <name type="scientific">Psychrosphaera haliotis</name>
    <dbReference type="NCBI Taxonomy" id="555083"/>
    <lineage>
        <taxon>Bacteria</taxon>
        <taxon>Pseudomonadati</taxon>
        <taxon>Pseudomonadota</taxon>
        <taxon>Gammaproteobacteria</taxon>
        <taxon>Alteromonadales</taxon>
        <taxon>Pseudoalteromonadaceae</taxon>
        <taxon>Psychrosphaera</taxon>
    </lineage>
</organism>
<name>A0A6N8F923_9GAMM</name>
<evidence type="ECO:0000313" key="2">
    <source>
        <dbReference type="EMBL" id="MUH71041.1"/>
    </source>
</evidence>
<keyword evidence="1" id="KW-0175">Coiled coil</keyword>
<dbReference type="EMBL" id="WOCD01000001">
    <property type="protein sequence ID" value="MUH71041.1"/>
    <property type="molecule type" value="Genomic_DNA"/>
</dbReference>
<protein>
    <submittedName>
        <fullName evidence="2">Uncharacterized protein</fullName>
    </submittedName>
</protein>
<sequence length="59" mass="7226">MTELSKEERLKRARNKMRLMRRQIDDAKQKQLKLKNLVRVYVSQRQDVSVAVIKRWLDQ</sequence>
<comment type="caution">
    <text evidence="2">The sequence shown here is derived from an EMBL/GenBank/DDBJ whole genome shotgun (WGS) entry which is preliminary data.</text>
</comment>
<feature type="coiled-coil region" evidence="1">
    <location>
        <begin position="3"/>
        <end position="37"/>
    </location>
</feature>
<accession>A0A6N8F923</accession>
<evidence type="ECO:0000313" key="3">
    <source>
        <dbReference type="Proteomes" id="UP000439994"/>
    </source>
</evidence>
<dbReference type="AlphaFoldDB" id="A0A6N8F923"/>
<gene>
    <name evidence="2" type="ORF">GNP35_00130</name>
</gene>
<dbReference type="Proteomes" id="UP000439994">
    <property type="component" value="Unassembled WGS sequence"/>
</dbReference>
<keyword evidence="3" id="KW-1185">Reference proteome</keyword>
<evidence type="ECO:0000256" key="1">
    <source>
        <dbReference type="SAM" id="Coils"/>
    </source>
</evidence>
<proteinExistence type="predicted"/>
<reference evidence="2 3" key="1">
    <citation type="submission" date="2019-11" db="EMBL/GenBank/DDBJ databases">
        <title>P. haliotis isolates from Z. marina roots.</title>
        <authorList>
            <person name="Cohen M."/>
            <person name="Jospin G."/>
            <person name="Eisen J.A."/>
            <person name="Coil D.A."/>
        </authorList>
    </citation>
    <scope>NUCLEOTIDE SEQUENCE [LARGE SCALE GENOMIC DNA]</scope>
    <source>
        <strain evidence="2 3">UCD-MCMsp1aY</strain>
    </source>
</reference>